<evidence type="ECO:0000313" key="1">
    <source>
        <dbReference type="EMBL" id="MBP2385838.1"/>
    </source>
</evidence>
<name>A0ABS4XC75_9MICC</name>
<dbReference type="Proteomes" id="UP001296993">
    <property type="component" value="Unassembled WGS sequence"/>
</dbReference>
<sequence>MKVAIQGAACVASGICGFIAPKVFPNREEIGGIVELLGPNPPQTEGDVARETE</sequence>
<dbReference type="Gene3D" id="3.30.70.20">
    <property type="match status" value="1"/>
</dbReference>
<proteinExistence type="predicted"/>
<gene>
    <name evidence="1" type="ORF">JOF47_001349</name>
</gene>
<reference evidence="1 2" key="1">
    <citation type="submission" date="2021-03" db="EMBL/GenBank/DDBJ databases">
        <title>Sequencing the genomes of 1000 actinobacteria strains.</title>
        <authorList>
            <person name="Klenk H.-P."/>
        </authorList>
    </citation>
    <scope>NUCLEOTIDE SEQUENCE [LARGE SCALE GENOMIC DNA]</scope>
    <source>
        <strain evidence="1 2">DSM 15797</strain>
    </source>
</reference>
<protein>
    <submittedName>
        <fullName evidence="1">Ferredoxin</fullName>
    </submittedName>
</protein>
<accession>A0ABS4XC75</accession>
<organism evidence="1 2">
    <name type="scientific">Paeniglutamicibacter kerguelensis</name>
    <dbReference type="NCBI Taxonomy" id="254788"/>
    <lineage>
        <taxon>Bacteria</taxon>
        <taxon>Bacillati</taxon>
        <taxon>Actinomycetota</taxon>
        <taxon>Actinomycetes</taxon>
        <taxon>Micrococcales</taxon>
        <taxon>Micrococcaceae</taxon>
        <taxon>Paeniglutamicibacter</taxon>
    </lineage>
</organism>
<evidence type="ECO:0000313" key="2">
    <source>
        <dbReference type="Proteomes" id="UP001296993"/>
    </source>
</evidence>
<keyword evidence="2" id="KW-1185">Reference proteome</keyword>
<dbReference type="EMBL" id="JAGIOF010000001">
    <property type="protein sequence ID" value="MBP2385838.1"/>
    <property type="molecule type" value="Genomic_DNA"/>
</dbReference>
<comment type="caution">
    <text evidence="1">The sequence shown here is derived from an EMBL/GenBank/DDBJ whole genome shotgun (WGS) entry which is preliminary data.</text>
</comment>